<feature type="active site" evidence="1">
    <location>
        <position position="176"/>
    </location>
</feature>
<sequence length="319" mass="36512">MKPPYEINTKILKLVTSISEKIGEVNASFLVKSSPSLRKQNQIKTIHSSLKIEGNTLTEQQITAILENKRVIGPEKDIKEVHNAIKVYEQIENFKFDSLNSFLDAHKTLMDGLISDPGVFRKEGVGIVKGSKIEHMAPPAQNVRYLMSDLFKYLKSDDEITLVKSCVFHYEMEFIHPFTDGNGRMGRLWQTIILMSKYPVFQFIPFETLISETQEDYYNVLSICDKTGKSTLFIEYMLSVVNDALEALLNNTVSIIMNQDDRLKHFYSLNINSFTRKDYMQVFKHLSSASASRDLKAGLEIGLFTKSGDKRLTTYHLKE</sequence>
<dbReference type="RefSeq" id="WP_147012950.1">
    <property type="nucleotide sequence ID" value="NZ_VORB01000002.1"/>
</dbReference>
<feature type="binding site" evidence="2">
    <location>
        <begin position="180"/>
        <end position="187"/>
    </location>
    <ligand>
        <name>ATP</name>
        <dbReference type="ChEBI" id="CHEBI:30616"/>
    </ligand>
</feature>
<evidence type="ECO:0000256" key="1">
    <source>
        <dbReference type="PIRSR" id="PIRSR640198-1"/>
    </source>
</evidence>
<dbReference type="PANTHER" id="PTHR13504:SF38">
    <property type="entry name" value="FIDO DOMAIN-CONTAINING PROTEIN"/>
    <property type="match status" value="1"/>
</dbReference>
<dbReference type="EMBL" id="VORB01000002">
    <property type="protein sequence ID" value="TXC81931.1"/>
    <property type="molecule type" value="Genomic_DNA"/>
</dbReference>
<accession>A0A5C6VBF6</accession>
<proteinExistence type="predicted"/>
<evidence type="ECO:0000256" key="3">
    <source>
        <dbReference type="PIRSR" id="PIRSR640198-3"/>
    </source>
</evidence>
<evidence type="ECO:0000259" key="4">
    <source>
        <dbReference type="PROSITE" id="PS51459"/>
    </source>
</evidence>
<keyword evidence="6" id="KW-1185">Reference proteome</keyword>
<evidence type="ECO:0000256" key="2">
    <source>
        <dbReference type="PIRSR" id="PIRSR640198-2"/>
    </source>
</evidence>
<organism evidence="5 6">
    <name type="scientific">Luteibaculum oceani</name>
    <dbReference type="NCBI Taxonomy" id="1294296"/>
    <lineage>
        <taxon>Bacteria</taxon>
        <taxon>Pseudomonadati</taxon>
        <taxon>Bacteroidota</taxon>
        <taxon>Flavobacteriia</taxon>
        <taxon>Flavobacteriales</taxon>
        <taxon>Luteibaculaceae</taxon>
        <taxon>Luteibaculum</taxon>
    </lineage>
</organism>
<feature type="domain" description="Fido" evidence="4">
    <location>
        <begin position="97"/>
        <end position="239"/>
    </location>
</feature>
<keyword evidence="2" id="KW-0067">ATP-binding</keyword>
<protein>
    <submittedName>
        <fullName evidence="5">Fic family protein</fullName>
    </submittedName>
</protein>
<feature type="binding site" evidence="2">
    <location>
        <begin position="217"/>
        <end position="218"/>
    </location>
    <ligand>
        <name>ATP</name>
        <dbReference type="ChEBI" id="CHEBI:30616"/>
    </ligand>
</feature>
<dbReference type="Pfam" id="PF02661">
    <property type="entry name" value="Fic"/>
    <property type="match status" value="1"/>
</dbReference>
<keyword evidence="2" id="KW-0547">Nucleotide-binding</keyword>
<dbReference type="PANTHER" id="PTHR13504">
    <property type="entry name" value="FIDO DOMAIN-CONTAINING PROTEIN DDB_G0283145"/>
    <property type="match status" value="1"/>
</dbReference>
<dbReference type="InterPro" id="IPR003812">
    <property type="entry name" value="Fido"/>
</dbReference>
<dbReference type="AlphaFoldDB" id="A0A5C6VBF6"/>
<dbReference type="GO" id="GO:0005524">
    <property type="term" value="F:ATP binding"/>
    <property type="evidence" value="ECO:0007669"/>
    <property type="project" value="UniProtKB-KW"/>
</dbReference>
<dbReference type="InterPro" id="IPR040198">
    <property type="entry name" value="Fido_containing"/>
</dbReference>
<dbReference type="InterPro" id="IPR036597">
    <property type="entry name" value="Fido-like_dom_sf"/>
</dbReference>
<dbReference type="Gene3D" id="1.10.3290.10">
    <property type="entry name" value="Fido-like domain"/>
    <property type="match status" value="1"/>
</dbReference>
<evidence type="ECO:0000313" key="5">
    <source>
        <dbReference type="EMBL" id="TXC81931.1"/>
    </source>
</evidence>
<dbReference type="Proteomes" id="UP000321168">
    <property type="component" value="Unassembled WGS sequence"/>
</dbReference>
<reference evidence="5 6" key="1">
    <citation type="submission" date="2019-08" db="EMBL/GenBank/DDBJ databases">
        <title>Genome of Luteibaculum oceani JCM 18817.</title>
        <authorList>
            <person name="Bowman J.P."/>
        </authorList>
    </citation>
    <scope>NUCLEOTIDE SEQUENCE [LARGE SCALE GENOMIC DNA]</scope>
    <source>
        <strain evidence="5 6">JCM 18817</strain>
    </source>
</reference>
<dbReference type="PROSITE" id="PS51459">
    <property type="entry name" value="FIDO"/>
    <property type="match status" value="1"/>
</dbReference>
<dbReference type="SUPFAM" id="SSF140931">
    <property type="entry name" value="Fic-like"/>
    <property type="match status" value="1"/>
</dbReference>
<evidence type="ECO:0000313" key="6">
    <source>
        <dbReference type="Proteomes" id="UP000321168"/>
    </source>
</evidence>
<gene>
    <name evidence="5" type="ORF">FRX97_02235</name>
</gene>
<name>A0A5C6VBF6_9FLAO</name>
<feature type="site" description="Important for autoinhibition of adenylyltransferase activity" evidence="3">
    <location>
        <position position="53"/>
    </location>
</feature>
<dbReference type="OrthoDB" id="9814400at2"/>
<comment type="caution">
    <text evidence="5">The sequence shown here is derived from an EMBL/GenBank/DDBJ whole genome shotgun (WGS) entry which is preliminary data.</text>
</comment>